<organism evidence="2">
    <name type="scientific">Caudovirales sp. ctSxd6</name>
    <dbReference type="NCBI Taxonomy" id="2826774"/>
    <lineage>
        <taxon>Viruses</taxon>
        <taxon>Duplodnaviria</taxon>
        <taxon>Heunggongvirae</taxon>
        <taxon>Uroviricota</taxon>
        <taxon>Caudoviricetes</taxon>
    </lineage>
</organism>
<evidence type="ECO:0000313" key="2">
    <source>
        <dbReference type="EMBL" id="DAD92603.1"/>
    </source>
</evidence>
<reference evidence="2" key="1">
    <citation type="journal article" date="2021" name="Proc. Natl. Acad. Sci. U.S.A.">
        <title>A Catalog of Tens of Thousands of Viruses from Human Metagenomes Reveals Hidden Associations with Chronic Diseases.</title>
        <authorList>
            <person name="Tisza M.J."/>
            <person name="Buck C.B."/>
        </authorList>
    </citation>
    <scope>NUCLEOTIDE SEQUENCE</scope>
    <source>
        <strain evidence="2">CtSxd6</strain>
    </source>
</reference>
<sequence>MATVIIQGSNGAQGALQVDSEGYLLVNIAGSGGGGGGSPGGGGGHTITVQVPVPDPTTVEENKRLKAKVAELEERIKKL</sequence>
<evidence type="ECO:0000256" key="1">
    <source>
        <dbReference type="SAM" id="MobiDB-lite"/>
    </source>
</evidence>
<accession>A0A8S5NET0</accession>
<protein>
    <submittedName>
        <fullName evidence="2">Intron-binding protein aquarius N-terminus</fullName>
    </submittedName>
</protein>
<name>A0A8S5NET0_9CAUD</name>
<proteinExistence type="predicted"/>
<feature type="region of interest" description="Disordered" evidence="1">
    <location>
        <begin position="34"/>
        <end position="53"/>
    </location>
</feature>
<dbReference type="EMBL" id="BK015140">
    <property type="protein sequence ID" value="DAD92603.1"/>
    <property type="molecule type" value="Genomic_DNA"/>
</dbReference>
<feature type="compositionally biased region" description="Gly residues" evidence="1">
    <location>
        <begin position="34"/>
        <end position="45"/>
    </location>
</feature>